<dbReference type="GO" id="GO:0042602">
    <property type="term" value="F:riboflavin reductase (NADPH) activity"/>
    <property type="evidence" value="ECO:0007669"/>
    <property type="project" value="TreeGrafter"/>
</dbReference>
<dbReference type="SMART" id="SM00903">
    <property type="entry name" value="Flavin_Reduct"/>
    <property type="match status" value="1"/>
</dbReference>
<dbReference type="Gene3D" id="2.30.110.10">
    <property type="entry name" value="Electron Transport, Fmn-binding Protein, Chain A"/>
    <property type="match status" value="1"/>
</dbReference>
<dbReference type="InterPro" id="IPR012349">
    <property type="entry name" value="Split_barrel_FMN-bd"/>
</dbReference>
<dbReference type="AlphaFoldDB" id="A0A268NYF9"/>
<dbReference type="InterPro" id="IPR050268">
    <property type="entry name" value="NADH-dep_flavin_reductase"/>
</dbReference>
<proteinExistence type="predicted"/>
<organism evidence="3 4">
    <name type="scientific">Shouchella clausii</name>
    <name type="common">Alkalihalobacillus clausii</name>
    <dbReference type="NCBI Taxonomy" id="79880"/>
    <lineage>
        <taxon>Bacteria</taxon>
        <taxon>Bacillati</taxon>
        <taxon>Bacillota</taxon>
        <taxon>Bacilli</taxon>
        <taxon>Bacillales</taxon>
        <taxon>Bacillaceae</taxon>
        <taxon>Shouchella</taxon>
    </lineage>
</organism>
<reference evidence="3 4" key="1">
    <citation type="submission" date="2017-07" db="EMBL/GenBank/DDBJ databases">
        <title>Isolation and whole genome analysis of endospore-forming bacteria from heroin.</title>
        <authorList>
            <person name="Kalinowski J."/>
            <person name="Ahrens B."/>
            <person name="Al-Dilaimi A."/>
            <person name="Winkler A."/>
            <person name="Wibberg D."/>
            <person name="Schleenbecker U."/>
            <person name="Ruckert C."/>
            <person name="Wolfel R."/>
            <person name="Grass G."/>
        </authorList>
    </citation>
    <scope>NUCLEOTIDE SEQUENCE [LARGE SCALE GENOMIC DNA]</scope>
    <source>
        <strain evidence="3 4">7539</strain>
    </source>
</reference>
<evidence type="ECO:0000259" key="2">
    <source>
        <dbReference type="SMART" id="SM00903"/>
    </source>
</evidence>
<dbReference type="Pfam" id="PF01613">
    <property type="entry name" value="Flavin_Reduct"/>
    <property type="match status" value="1"/>
</dbReference>
<sequence>MDDRLFKAAMGKFATGVTVVLTKWENDNHGMTANAFMSVSLEPKLIVVSIANKARMKPIIEQSGNYSVNILATGHEELSMHFAGQKELAHVDFSEFAGIPAIKGAIAIIACDVHDTVVQGDHTLFFGKVRDVLVTDREPLVYYEGKYKKI</sequence>
<comment type="caution">
    <text evidence="3">The sequence shown here is derived from an EMBL/GenBank/DDBJ whole genome shotgun (WGS) entry which is preliminary data.</text>
</comment>
<accession>A0A268NYF9</accession>
<dbReference type="PANTHER" id="PTHR30466">
    <property type="entry name" value="FLAVIN REDUCTASE"/>
    <property type="match status" value="1"/>
</dbReference>
<dbReference type="EMBL" id="NPCC01000017">
    <property type="protein sequence ID" value="PAE88309.1"/>
    <property type="molecule type" value="Genomic_DNA"/>
</dbReference>
<dbReference type="Proteomes" id="UP000216207">
    <property type="component" value="Unassembled WGS sequence"/>
</dbReference>
<dbReference type="SUPFAM" id="SSF50475">
    <property type="entry name" value="FMN-binding split barrel"/>
    <property type="match status" value="1"/>
</dbReference>
<name>A0A268NYF9_SHOCL</name>
<gene>
    <name evidence="3" type="ORF">CHH72_13605</name>
</gene>
<dbReference type="GO" id="GO:0010181">
    <property type="term" value="F:FMN binding"/>
    <property type="evidence" value="ECO:0007669"/>
    <property type="project" value="InterPro"/>
</dbReference>
<dbReference type="RefSeq" id="WP_095326811.1">
    <property type="nucleotide sequence ID" value="NZ_NPCC01000017.1"/>
</dbReference>
<evidence type="ECO:0000313" key="4">
    <source>
        <dbReference type="Proteomes" id="UP000216207"/>
    </source>
</evidence>
<keyword evidence="1" id="KW-0560">Oxidoreductase</keyword>
<feature type="domain" description="Flavin reductase like" evidence="2">
    <location>
        <begin position="10"/>
        <end position="149"/>
    </location>
</feature>
<dbReference type="InterPro" id="IPR002563">
    <property type="entry name" value="Flavin_Rdtase-like_dom"/>
</dbReference>
<evidence type="ECO:0000256" key="1">
    <source>
        <dbReference type="ARBA" id="ARBA00023002"/>
    </source>
</evidence>
<dbReference type="PANTHER" id="PTHR30466:SF1">
    <property type="entry name" value="FMN REDUCTASE (NADH) RUTF"/>
    <property type="match status" value="1"/>
</dbReference>
<protein>
    <submittedName>
        <fullName evidence="3">Flavin reductase</fullName>
    </submittedName>
</protein>
<evidence type="ECO:0000313" key="3">
    <source>
        <dbReference type="EMBL" id="PAE88309.1"/>
    </source>
</evidence>